<dbReference type="InterPro" id="IPR017583">
    <property type="entry name" value="Tagatose/fructose_Pkinase"/>
</dbReference>
<dbReference type="PANTHER" id="PTHR46566">
    <property type="entry name" value="1-PHOSPHOFRUCTOKINASE-RELATED"/>
    <property type="match status" value="1"/>
</dbReference>
<evidence type="ECO:0000256" key="6">
    <source>
        <dbReference type="PIRNR" id="PIRNR000535"/>
    </source>
</evidence>
<organism evidence="8 9">
    <name type="scientific">Corynebacterium incognita</name>
    <dbReference type="NCBI Taxonomy" id="2754725"/>
    <lineage>
        <taxon>Bacteria</taxon>
        <taxon>Bacillati</taxon>
        <taxon>Actinomycetota</taxon>
        <taxon>Actinomycetes</taxon>
        <taxon>Mycobacteriales</taxon>
        <taxon>Corynebacteriaceae</taxon>
        <taxon>Corynebacterium</taxon>
    </lineage>
</organism>
<reference evidence="8 9" key="1">
    <citation type="submission" date="2020-07" db="EMBL/GenBank/DDBJ databases">
        <title>Complete genome and description of Corynebacterium incognita strain Marseille-Q3630 sp. nov.</title>
        <authorList>
            <person name="Boxberger M."/>
        </authorList>
    </citation>
    <scope>NUCLEOTIDE SEQUENCE [LARGE SCALE GENOMIC DNA]</scope>
    <source>
        <strain evidence="8 9">Marseille-Q3630</strain>
    </source>
</reference>
<dbReference type="EMBL" id="CP059404">
    <property type="protein sequence ID" value="QNE89712.1"/>
    <property type="molecule type" value="Genomic_DNA"/>
</dbReference>
<dbReference type="InterPro" id="IPR011611">
    <property type="entry name" value="PfkB_dom"/>
</dbReference>
<keyword evidence="4 8" id="KW-0418">Kinase</keyword>
<evidence type="ECO:0000256" key="5">
    <source>
        <dbReference type="ARBA" id="ARBA00022840"/>
    </source>
</evidence>
<dbReference type="KEGG" id="cik:H0194_01225"/>
<dbReference type="Pfam" id="PF00294">
    <property type="entry name" value="PfkB"/>
    <property type="match status" value="1"/>
</dbReference>
<dbReference type="RefSeq" id="WP_185176086.1">
    <property type="nucleotide sequence ID" value="NZ_CP059404.1"/>
</dbReference>
<accession>A0A7G7CQ46</accession>
<dbReference type="PRINTS" id="PR00990">
    <property type="entry name" value="RIBOKINASE"/>
</dbReference>
<comment type="similarity">
    <text evidence="1">Belongs to the carbohydrate kinase PfkB family.</text>
</comment>
<dbReference type="CDD" id="cd01164">
    <property type="entry name" value="FruK_PfkB_like"/>
    <property type="match status" value="1"/>
</dbReference>
<dbReference type="PIRSF" id="PIRSF000535">
    <property type="entry name" value="1PFK/6PFK/LacC"/>
    <property type="match status" value="1"/>
</dbReference>
<dbReference type="PANTHER" id="PTHR46566:SF2">
    <property type="entry name" value="ATP-DEPENDENT 6-PHOSPHOFRUCTOKINASE ISOZYME 2"/>
    <property type="match status" value="1"/>
</dbReference>
<dbReference type="Gene3D" id="3.40.1190.20">
    <property type="match status" value="1"/>
</dbReference>
<evidence type="ECO:0000256" key="2">
    <source>
        <dbReference type="ARBA" id="ARBA00022679"/>
    </source>
</evidence>
<evidence type="ECO:0000256" key="1">
    <source>
        <dbReference type="ARBA" id="ARBA00010688"/>
    </source>
</evidence>
<keyword evidence="2 6" id="KW-0808">Transferase</keyword>
<dbReference type="Proteomes" id="UP000515743">
    <property type="component" value="Chromosome"/>
</dbReference>
<keyword evidence="3" id="KW-0547">Nucleotide-binding</keyword>
<evidence type="ECO:0000256" key="4">
    <source>
        <dbReference type="ARBA" id="ARBA00022777"/>
    </source>
</evidence>
<keyword evidence="9" id="KW-1185">Reference proteome</keyword>
<proteinExistence type="inferred from homology"/>
<dbReference type="GO" id="GO:0005829">
    <property type="term" value="C:cytosol"/>
    <property type="evidence" value="ECO:0007669"/>
    <property type="project" value="TreeGrafter"/>
</dbReference>
<evidence type="ECO:0000259" key="7">
    <source>
        <dbReference type="Pfam" id="PF00294"/>
    </source>
</evidence>
<dbReference type="SUPFAM" id="SSF53613">
    <property type="entry name" value="Ribokinase-like"/>
    <property type="match status" value="1"/>
</dbReference>
<feature type="domain" description="Carbohydrate kinase PfkB" evidence="7">
    <location>
        <begin position="19"/>
        <end position="305"/>
    </location>
</feature>
<evidence type="ECO:0000256" key="3">
    <source>
        <dbReference type="ARBA" id="ARBA00022741"/>
    </source>
</evidence>
<evidence type="ECO:0000313" key="8">
    <source>
        <dbReference type="EMBL" id="QNE89712.1"/>
    </source>
</evidence>
<gene>
    <name evidence="8" type="ORF">H0194_01225</name>
</gene>
<dbReference type="GO" id="GO:0005524">
    <property type="term" value="F:ATP binding"/>
    <property type="evidence" value="ECO:0007669"/>
    <property type="project" value="UniProtKB-KW"/>
</dbReference>
<dbReference type="InterPro" id="IPR002139">
    <property type="entry name" value="Ribo/fructo_kinase"/>
</dbReference>
<protein>
    <submittedName>
        <fullName evidence="8">1-phosphofructokinase family hexose kinase</fullName>
    </submittedName>
</protein>
<dbReference type="InterPro" id="IPR029056">
    <property type="entry name" value="Ribokinase-like"/>
</dbReference>
<sequence>MILTFTPNPSVDVTLRLPSPLLPGEVNRAVEVQRVAGGKGVNVTHAIHKAGNASLALVPARQDDSFVALMNQARIPYEIVPMDNIIRINTTITDPSGETTKVNGPGSPLKDSLLLRLEATLCVLAHDASWVVLAGSLPADVPTDWYVTIMKALREELPGVKIALDTSDAPLQAVAQHLDDVAPNVMKPNTEELAQLTGLHREELEAAASRKDFAPLAEAARKVIARGVEELLITLGGDGALLVTADAAWWASTPDVTVQSTVGAGDASLAGYIMARRFEEPHQEALQQAVGYGSAAASLPGTTFPAAHEVVYDGITLQQLDM</sequence>
<dbReference type="NCBIfam" id="TIGR03168">
    <property type="entry name" value="1-PFK"/>
    <property type="match status" value="1"/>
</dbReference>
<dbReference type="GO" id="GO:0008443">
    <property type="term" value="F:phosphofructokinase activity"/>
    <property type="evidence" value="ECO:0007669"/>
    <property type="project" value="TreeGrafter"/>
</dbReference>
<evidence type="ECO:0000313" key="9">
    <source>
        <dbReference type="Proteomes" id="UP000515743"/>
    </source>
</evidence>
<dbReference type="AlphaFoldDB" id="A0A7G7CQ46"/>
<name>A0A7G7CQ46_9CORY</name>
<keyword evidence="5" id="KW-0067">ATP-binding</keyword>